<dbReference type="EMBL" id="CP045900">
    <property type="protein sequence ID" value="QQP41716.1"/>
    <property type="molecule type" value="Genomic_DNA"/>
</dbReference>
<evidence type="ECO:0000313" key="3">
    <source>
        <dbReference type="Proteomes" id="UP000595437"/>
    </source>
</evidence>
<feature type="transmembrane region" description="Helical" evidence="1">
    <location>
        <begin position="20"/>
        <end position="39"/>
    </location>
</feature>
<accession>A0A7T8H213</accession>
<proteinExistence type="predicted"/>
<reference evidence="3" key="1">
    <citation type="submission" date="2021-01" db="EMBL/GenBank/DDBJ databases">
        <title>Caligus Genome Assembly.</title>
        <authorList>
            <person name="Gallardo-Escarate C."/>
        </authorList>
    </citation>
    <scope>NUCLEOTIDE SEQUENCE [LARGE SCALE GENOMIC DNA]</scope>
</reference>
<evidence type="ECO:0000256" key="1">
    <source>
        <dbReference type="SAM" id="Phobius"/>
    </source>
</evidence>
<keyword evidence="1" id="KW-0812">Transmembrane</keyword>
<keyword evidence="3" id="KW-1185">Reference proteome</keyword>
<evidence type="ECO:0000313" key="2">
    <source>
        <dbReference type="EMBL" id="QQP41716.1"/>
    </source>
</evidence>
<dbReference type="Proteomes" id="UP000595437">
    <property type="component" value="Chromosome 11"/>
</dbReference>
<sequence length="59" mass="6409">MADLKALNMFHTDIAWHAKVAVSLPIGYATGVVDLMGLLRMEKRKSPTGFLATPPPSLE</sequence>
<organism evidence="2 3">
    <name type="scientific">Caligus rogercresseyi</name>
    <name type="common">Sea louse</name>
    <dbReference type="NCBI Taxonomy" id="217165"/>
    <lineage>
        <taxon>Eukaryota</taxon>
        <taxon>Metazoa</taxon>
        <taxon>Ecdysozoa</taxon>
        <taxon>Arthropoda</taxon>
        <taxon>Crustacea</taxon>
        <taxon>Multicrustacea</taxon>
        <taxon>Hexanauplia</taxon>
        <taxon>Copepoda</taxon>
        <taxon>Siphonostomatoida</taxon>
        <taxon>Caligidae</taxon>
        <taxon>Caligus</taxon>
    </lineage>
</organism>
<keyword evidence="1" id="KW-1133">Transmembrane helix</keyword>
<dbReference type="AlphaFoldDB" id="A0A7T8H213"/>
<keyword evidence="1" id="KW-0472">Membrane</keyword>
<protein>
    <submittedName>
        <fullName evidence="2">Uncharacterized protein</fullName>
    </submittedName>
</protein>
<gene>
    <name evidence="2" type="ORF">FKW44_016176</name>
</gene>
<name>A0A7T8H213_CALRO</name>